<evidence type="ECO:0000313" key="3">
    <source>
        <dbReference type="Proteomes" id="UP001518680"/>
    </source>
</evidence>
<proteinExistence type="predicted"/>
<keyword evidence="1" id="KW-0812">Transmembrane</keyword>
<protein>
    <submittedName>
        <fullName evidence="2">Uncharacterized protein</fullName>
    </submittedName>
</protein>
<dbReference type="GeneID" id="92745557"/>
<keyword evidence="1" id="KW-0472">Membrane</keyword>
<name>A0ABS1Y4H1_9CORY</name>
<gene>
    <name evidence="2" type="ORF">GWO63_003170</name>
</gene>
<evidence type="ECO:0000256" key="1">
    <source>
        <dbReference type="SAM" id="Phobius"/>
    </source>
</evidence>
<accession>A0ABS1Y4H1</accession>
<evidence type="ECO:0000313" key="2">
    <source>
        <dbReference type="EMBL" id="MBM0243297.1"/>
    </source>
</evidence>
<dbReference type="Proteomes" id="UP001518680">
    <property type="component" value="Unassembled WGS sequence"/>
</dbReference>
<comment type="caution">
    <text evidence="2">The sequence shown here is derived from an EMBL/GenBank/DDBJ whole genome shotgun (WGS) entry which is preliminary data.</text>
</comment>
<reference evidence="2 3" key="1">
    <citation type="submission" date="2021-01" db="EMBL/GenBank/DDBJ databases">
        <title>Complete genome sequences of Corynebacterium macginleyi strains isolated from infectious keratitis.</title>
        <authorList>
            <person name="Sagerfors S."/>
            <person name="Poehlein A."/>
            <person name="Soderquist B."/>
            <person name="Bruggemann H."/>
        </authorList>
    </citation>
    <scope>NUCLEOTIDE SEQUENCE [LARGE SCALE GENOMIC DNA]</scope>
    <source>
        <strain evidence="2 3">12T220</strain>
    </source>
</reference>
<dbReference type="RefSeq" id="WP_147444081.1">
    <property type="nucleotide sequence ID" value="NZ_CP068291.1"/>
</dbReference>
<feature type="transmembrane region" description="Helical" evidence="1">
    <location>
        <begin position="16"/>
        <end position="34"/>
    </location>
</feature>
<sequence>MGTTTLDCAFAPLHRTLPRLIAGVFLTLGTALPLRGRYQQVSRLARVNQLTLVTVMLML</sequence>
<keyword evidence="3" id="KW-1185">Reference proteome</keyword>
<dbReference type="EMBL" id="JAACBX020000001">
    <property type="protein sequence ID" value="MBM0243297.1"/>
    <property type="molecule type" value="Genomic_DNA"/>
</dbReference>
<organism evidence="2 3">
    <name type="scientific">Corynebacterium macginleyi</name>
    <dbReference type="NCBI Taxonomy" id="38290"/>
    <lineage>
        <taxon>Bacteria</taxon>
        <taxon>Bacillati</taxon>
        <taxon>Actinomycetota</taxon>
        <taxon>Actinomycetes</taxon>
        <taxon>Mycobacteriales</taxon>
        <taxon>Corynebacteriaceae</taxon>
        <taxon>Corynebacterium</taxon>
    </lineage>
</organism>
<keyword evidence="1" id="KW-1133">Transmembrane helix</keyword>